<feature type="chain" id="PRO_5046729749" evidence="2">
    <location>
        <begin position="17"/>
        <end position="431"/>
    </location>
</feature>
<reference evidence="3" key="1">
    <citation type="submission" date="2023-10" db="EMBL/GenBank/DDBJ databases">
        <authorList>
            <person name="Chen Y."/>
            <person name="Shah S."/>
            <person name="Dougan E. K."/>
            <person name="Thang M."/>
            <person name="Chan C."/>
        </authorList>
    </citation>
    <scope>NUCLEOTIDE SEQUENCE [LARGE SCALE GENOMIC DNA]</scope>
</reference>
<dbReference type="Proteomes" id="UP001189429">
    <property type="component" value="Unassembled WGS sequence"/>
</dbReference>
<comment type="caution">
    <text evidence="3">The sequence shown here is derived from an EMBL/GenBank/DDBJ whole genome shotgun (WGS) entry which is preliminary data.</text>
</comment>
<keyword evidence="4" id="KW-1185">Reference proteome</keyword>
<evidence type="ECO:0000313" key="3">
    <source>
        <dbReference type="EMBL" id="CAK0802645.1"/>
    </source>
</evidence>
<name>A0ABN9Q9Y8_9DINO</name>
<proteinExistence type="predicted"/>
<feature type="coiled-coil region" evidence="1">
    <location>
        <begin position="315"/>
        <end position="344"/>
    </location>
</feature>
<keyword evidence="1" id="KW-0175">Coiled coil</keyword>
<feature type="coiled-coil region" evidence="1">
    <location>
        <begin position="168"/>
        <end position="288"/>
    </location>
</feature>
<sequence length="431" mass="47590">MALLTAAVGASGTALGLVTIGSFACLPGGKKEEEIVVSSDACAKTIGVAMCLPADSWRKTPRQVTLIGELLVMSRRPGSADSSLQLGGTHVEADDCIVKIVSFSGAVLATFWLNSPVEAARWAGELDLSSTTLPKMMSLNRQQMEKLRAEQALWEGKIAMAKDSSTHRERLLVEVAEKEKSMSELTSEIESFRDLPKTLSLDGHQIEELEQIAKDKEKQAAALQAQLDAFQAMPKMISLSRRQIAQLEQKAASAEGRAADLQQELEAFQEKQKRLAVEQQRVAQLRAQQSQKDSAIASLNSRLAQFRELPKMLSIRRVQAEKKEVEQDDRIAELERRLAQAAELPKMLSLNRRQAHEMVQQTAACEAELARMRREVLHKRAQEMLKPRIISTTTTSFYEGPAVVKQVVTKPFITIQEEQPLSLPGKALVGA</sequence>
<feature type="signal peptide" evidence="2">
    <location>
        <begin position="1"/>
        <end position="16"/>
    </location>
</feature>
<evidence type="ECO:0000256" key="1">
    <source>
        <dbReference type="SAM" id="Coils"/>
    </source>
</evidence>
<evidence type="ECO:0000256" key="2">
    <source>
        <dbReference type="SAM" id="SignalP"/>
    </source>
</evidence>
<organism evidence="3 4">
    <name type="scientific">Prorocentrum cordatum</name>
    <dbReference type="NCBI Taxonomy" id="2364126"/>
    <lineage>
        <taxon>Eukaryota</taxon>
        <taxon>Sar</taxon>
        <taxon>Alveolata</taxon>
        <taxon>Dinophyceae</taxon>
        <taxon>Prorocentrales</taxon>
        <taxon>Prorocentraceae</taxon>
        <taxon>Prorocentrum</taxon>
    </lineage>
</organism>
<keyword evidence="2" id="KW-0732">Signal</keyword>
<dbReference type="EMBL" id="CAUYUJ010002851">
    <property type="protein sequence ID" value="CAK0802645.1"/>
    <property type="molecule type" value="Genomic_DNA"/>
</dbReference>
<gene>
    <name evidence="3" type="ORF">PCOR1329_LOCUS10098</name>
</gene>
<accession>A0ABN9Q9Y8</accession>
<protein>
    <submittedName>
        <fullName evidence="3">Uncharacterized protein</fullName>
    </submittedName>
</protein>
<evidence type="ECO:0000313" key="4">
    <source>
        <dbReference type="Proteomes" id="UP001189429"/>
    </source>
</evidence>